<dbReference type="GO" id="GO:0016020">
    <property type="term" value="C:membrane"/>
    <property type="evidence" value="ECO:0007669"/>
    <property type="project" value="UniProtKB-SubCell"/>
</dbReference>
<evidence type="ECO:0000256" key="3">
    <source>
        <dbReference type="ARBA" id="ARBA00022989"/>
    </source>
</evidence>
<keyword evidence="4 6" id="KW-0472">Membrane</keyword>
<proteinExistence type="predicted"/>
<evidence type="ECO:0000256" key="1">
    <source>
        <dbReference type="ARBA" id="ARBA00004141"/>
    </source>
</evidence>
<dbReference type="GeneID" id="91004951"/>
<dbReference type="Proteomes" id="UP000244013">
    <property type="component" value="Unassembled WGS sequence"/>
</dbReference>
<keyword evidence="2 6" id="KW-0812">Transmembrane</keyword>
<evidence type="ECO:0000256" key="5">
    <source>
        <dbReference type="SAM" id="MobiDB-lite"/>
    </source>
</evidence>
<dbReference type="EMBL" id="QAYE01000001">
    <property type="protein sequence ID" value="PTW49386.1"/>
    <property type="molecule type" value="Genomic_DNA"/>
</dbReference>
<evidence type="ECO:0000256" key="6">
    <source>
        <dbReference type="SAM" id="Phobius"/>
    </source>
</evidence>
<dbReference type="GO" id="GO:0009403">
    <property type="term" value="P:toxin biosynthetic process"/>
    <property type="evidence" value="ECO:0007669"/>
    <property type="project" value="InterPro"/>
</dbReference>
<feature type="transmembrane region" description="Helical" evidence="6">
    <location>
        <begin position="7"/>
        <end position="27"/>
    </location>
</feature>
<accession>A0A2T5UCZ9</accession>
<feature type="transmembrane region" description="Helical" evidence="6">
    <location>
        <begin position="103"/>
        <end position="127"/>
    </location>
</feature>
<evidence type="ECO:0000313" key="8">
    <source>
        <dbReference type="Proteomes" id="UP000244013"/>
    </source>
</evidence>
<feature type="transmembrane region" description="Helical" evidence="6">
    <location>
        <begin position="61"/>
        <end position="83"/>
    </location>
</feature>
<feature type="compositionally biased region" description="Basic and acidic residues" evidence="5">
    <location>
        <begin position="181"/>
        <end position="193"/>
    </location>
</feature>
<sequence>MNLTALDIVVLIAVAGSAVLGLVRGFVTEVLSMFAWVAMVAMLKLFHIPLAAALSPMVGTVGGAAVLAFAIITGVTYIGGRLVANAIGARTRTSILGPVDRALGFGFGALKGLILASLVFLLATLVIDTMSGGPSRRPGWMTISRTYPLLNATSAGIADFVDRRRRGKPVFGATTPPSKSDPSRSDSASEPKP</sequence>
<evidence type="ECO:0000256" key="2">
    <source>
        <dbReference type="ARBA" id="ARBA00022692"/>
    </source>
</evidence>
<feature type="transmembrane region" description="Helical" evidence="6">
    <location>
        <begin position="33"/>
        <end position="54"/>
    </location>
</feature>
<evidence type="ECO:0000313" key="7">
    <source>
        <dbReference type="EMBL" id="PTW49386.1"/>
    </source>
</evidence>
<comment type="subcellular location">
    <subcellularLocation>
        <location evidence="1">Membrane</location>
        <topology evidence="1">Multi-pass membrane protein</topology>
    </subcellularLocation>
</comment>
<dbReference type="RefSeq" id="WP_107952371.1">
    <property type="nucleotide sequence ID" value="NZ_QAYE01000001.1"/>
</dbReference>
<evidence type="ECO:0000256" key="4">
    <source>
        <dbReference type="ARBA" id="ARBA00023136"/>
    </source>
</evidence>
<comment type="caution">
    <text evidence="7">The sequence shown here is derived from an EMBL/GenBank/DDBJ whole genome shotgun (WGS) entry which is preliminary data.</text>
</comment>
<dbReference type="Pfam" id="PF02674">
    <property type="entry name" value="Colicin_V"/>
    <property type="match status" value="1"/>
</dbReference>
<dbReference type="InterPro" id="IPR003825">
    <property type="entry name" value="Colicin-V_CvpA"/>
</dbReference>
<keyword evidence="3 6" id="KW-1133">Transmembrane helix</keyword>
<feature type="region of interest" description="Disordered" evidence="5">
    <location>
        <begin position="168"/>
        <end position="193"/>
    </location>
</feature>
<dbReference type="AlphaFoldDB" id="A0A2T5UCZ9"/>
<dbReference type="PANTHER" id="PTHR36926:SF1">
    <property type="entry name" value="COLICIN V PRODUCTION PROTEIN"/>
    <property type="match status" value="1"/>
</dbReference>
<gene>
    <name evidence="7" type="ORF">C8J25_101895</name>
</gene>
<name>A0A2T5UCZ9_9SPHN</name>
<protein>
    <submittedName>
        <fullName evidence="7">Membrane protein required for colicin V production</fullName>
    </submittedName>
</protein>
<dbReference type="PANTHER" id="PTHR36926">
    <property type="entry name" value="COLICIN V PRODUCTION PROTEIN"/>
    <property type="match status" value="1"/>
</dbReference>
<organism evidence="7 8">
    <name type="scientific">Sphingomonas faeni</name>
    <dbReference type="NCBI Taxonomy" id="185950"/>
    <lineage>
        <taxon>Bacteria</taxon>
        <taxon>Pseudomonadati</taxon>
        <taxon>Pseudomonadota</taxon>
        <taxon>Alphaproteobacteria</taxon>
        <taxon>Sphingomonadales</taxon>
        <taxon>Sphingomonadaceae</taxon>
        <taxon>Sphingomonas</taxon>
    </lineage>
</organism>
<dbReference type="OrthoDB" id="9806894at2"/>
<reference evidence="7 8" key="1">
    <citation type="submission" date="2018-04" db="EMBL/GenBank/DDBJ databases">
        <title>Genomic Encyclopedia of Type Strains, Phase III (KMG-III): the genomes of soil and plant-associated and newly described type strains.</title>
        <authorList>
            <person name="Whitman W."/>
        </authorList>
    </citation>
    <scope>NUCLEOTIDE SEQUENCE [LARGE SCALE GENOMIC DNA]</scope>
    <source>
        <strain evidence="7 8">MA-olki</strain>
    </source>
</reference>
<dbReference type="InterPro" id="IPR052719">
    <property type="entry name" value="CvpA-like"/>
</dbReference>